<accession>A0A7I8KZP0</accession>
<dbReference type="EMBL" id="LR746272">
    <property type="protein sequence ID" value="CAA7402548.1"/>
    <property type="molecule type" value="Genomic_DNA"/>
</dbReference>
<evidence type="ECO:0000256" key="2">
    <source>
        <dbReference type="ARBA" id="ARBA00007568"/>
    </source>
</evidence>
<dbReference type="PROSITE" id="PS51354">
    <property type="entry name" value="GLUTAREDOXIN_2"/>
    <property type="match status" value="1"/>
</dbReference>
<dbReference type="Gene3D" id="3.40.30.10">
    <property type="entry name" value="Glutaredoxin"/>
    <property type="match status" value="1"/>
</dbReference>
<name>A0A7I8KZP0_SPIIN</name>
<dbReference type="CDD" id="cd03419">
    <property type="entry name" value="GRX_GRXh_1_2_like"/>
    <property type="match status" value="1"/>
</dbReference>
<keyword evidence="8" id="KW-1185">Reference proteome</keyword>
<protein>
    <recommendedName>
        <fullName evidence="6">Glutaredoxin domain-containing protein</fullName>
    </recommendedName>
</protein>
<evidence type="ECO:0000256" key="1">
    <source>
        <dbReference type="ARBA" id="ARBA00004496"/>
    </source>
</evidence>
<dbReference type="SUPFAM" id="SSF52833">
    <property type="entry name" value="Thioredoxin-like"/>
    <property type="match status" value="1"/>
</dbReference>
<proteinExistence type="inferred from homology"/>
<feature type="domain" description="Glutaredoxin" evidence="6">
    <location>
        <begin position="80"/>
        <end position="153"/>
    </location>
</feature>
<dbReference type="AlphaFoldDB" id="A0A7I8KZP0"/>
<evidence type="ECO:0000256" key="3">
    <source>
        <dbReference type="ARBA" id="ARBA00022490"/>
    </source>
</evidence>
<comment type="subcellular location">
    <subcellularLocation>
        <location evidence="1">Cytoplasm</location>
    </subcellularLocation>
</comment>
<organism evidence="7 8">
    <name type="scientific">Spirodela intermedia</name>
    <name type="common">Intermediate duckweed</name>
    <dbReference type="NCBI Taxonomy" id="51605"/>
    <lineage>
        <taxon>Eukaryota</taxon>
        <taxon>Viridiplantae</taxon>
        <taxon>Streptophyta</taxon>
        <taxon>Embryophyta</taxon>
        <taxon>Tracheophyta</taxon>
        <taxon>Spermatophyta</taxon>
        <taxon>Magnoliopsida</taxon>
        <taxon>Liliopsida</taxon>
        <taxon>Araceae</taxon>
        <taxon>Lemnoideae</taxon>
        <taxon>Spirodela</taxon>
    </lineage>
</organism>
<evidence type="ECO:0000313" key="8">
    <source>
        <dbReference type="Proteomes" id="UP000663760"/>
    </source>
</evidence>
<gene>
    <name evidence="7" type="ORF">SI8410_09013226</name>
</gene>
<dbReference type="InterPro" id="IPR036249">
    <property type="entry name" value="Thioredoxin-like_sf"/>
</dbReference>
<evidence type="ECO:0000256" key="5">
    <source>
        <dbReference type="SAM" id="MobiDB-lite"/>
    </source>
</evidence>
<dbReference type="InterPro" id="IPR002109">
    <property type="entry name" value="Glutaredoxin"/>
</dbReference>
<feature type="region of interest" description="Disordered" evidence="5">
    <location>
        <begin position="36"/>
        <end position="55"/>
    </location>
</feature>
<dbReference type="Pfam" id="PF00462">
    <property type="entry name" value="Glutaredoxin"/>
    <property type="match status" value="1"/>
</dbReference>
<dbReference type="Proteomes" id="UP000663760">
    <property type="component" value="Chromosome 9"/>
</dbReference>
<comment type="similarity">
    <text evidence="2">Belongs to the glutaredoxin family. CC-type subfamily.</text>
</comment>
<keyword evidence="4" id="KW-0676">Redox-active center</keyword>
<dbReference type="InterPro" id="IPR011905">
    <property type="entry name" value="GlrX-like_pln_2"/>
</dbReference>
<evidence type="ECO:0000313" key="7">
    <source>
        <dbReference type="EMBL" id="CAA7402548.1"/>
    </source>
</evidence>
<dbReference type="GO" id="GO:0005737">
    <property type="term" value="C:cytoplasm"/>
    <property type="evidence" value="ECO:0007669"/>
    <property type="project" value="UniProtKB-SubCell"/>
</dbReference>
<dbReference type="NCBIfam" id="TIGR02189">
    <property type="entry name" value="GlrX-like_plant"/>
    <property type="match status" value="1"/>
</dbReference>
<dbReference type="PANTHER" id="PTHR10168">
    <property type="entry name" value="GLUTAREDOXIN"/>
    <property type="match status" value="1"/>
</dbReference>
<evidence type="ECO:0000259" key="6">
    <source>
        <dbReference type="Pfam" id="PF00462"/>
    </source>
</evidence>
<dbReference type="OrthoDB" id="418495at2759"/>
<evidence type="ECO:0000256" key="4">
    <source>
        <dbReference type="ARBA" id="ARBA00023284"/>
    </source>
</evidence>
<keyword evidence="3" id="KW-0963">Cytoplasm</keyword>
<reference evidence="7" key="1">
    <citation type="submission" date="2020-02" db="EMBL/GenBank/DDBJ databases">
        <authorList>
            <person name="Scholz U."/>
            <person name="Mascher M."/>
            <person name="Fiebig A."/>
        </authorList>
    </citation>
    <scope>NUCLEOTIDE SEQUENCE</scope>
</reference>
<sequence>MQQAIPYGGGRRGRLPAAAIAGVGGGLGTSSSSFLDGSSPFSGPSTATASTSSSGSVGSCGMSAGGAVGGIRSLVAENPVLILSRGGCCMCHVVKRLLLGLGVNPVVCELDEDREEAAIMEELTGAPRSAERHQWLAPAPPQLPAVFIGGRFVGGLDRLMAAHISGDLVPILKDAGALWL</sequence>